<comment type="function">
    <text evidence="11">Catalyzes the conversion of dethiobiotin (DTB) to biotin by the insertion of a sulfur atom into dethiobiotin via a radical-based mechanism.</text>
</comment>
<comment type="pathway">
    <text evidence="1 11">Cofactor biosynthesis; biotin biosynthesis; biotin from 7,8-diaminononanoate: step 2/2.</text>
</comment>
<organism evidence="14 15">
    <name type="scientific">Luteococcus peritonei</name>
    <dbReference type="NCBI Taxonomy" id="88874"/>
    <lineage>
        <taxon>Bacteria</taxon>
        <taxon>Bacillati</taxon>
        <taxon>Actinomycetota</taxon>
        <taxon>Actinomycetes</taxon>
        <taxon>Propionibacteriales</taxon>
        <taxon>Propionibacteriaceae</taxon>
        <taxon>Luteococcus</taxon>
    </lineage>
</organism>
<dbReference type="Gene3D" id="3.20.20.70">
    <property type="entry name" value="Aldolase class I"/>
    <property type="match status" value="1"/>
</dbReference>
<evidence type="ECO:0000256" key="2">
    <source>
        <dbReference type="ARBA" id="ARBA00012236"/>
    </source>
</evidence>
<dbReference type="CDD" id="cd01335">
    <property type="entry name" value="Radical_SAM"/>
    <property type="match status" value="1"/>
</dbReference>
<evidence type="ECO:0000256" key="10">
    <source>
        <dbReference type="ARBA" id="ARBA00051157"/>
    </source>
</evidence>
<keyword evidence="11 14" id="KW-0808">Transferase</keyword>
<dbReference type="Pfam" id="PF06968">
    <property type="entry name" value="BATS"/>
    <property type="match status" value="1"/>
</dbReference>
<dbReference type="PANTHER" id="PTHR22976">
    <property type="entry name" value="BIOTIN SYNTHASE"/>
    <property type="match status" value="1"/>
</dbReference>
<dbReference type="PROSITE" id="PS51918">
    <property type="entry name" value="RADICAL_SAM"/>
    <property type="match status" value="1"/>
</dbReference>
<reference evidence="15" key="1">
    <citation type="journal article" date="2019" name="Int. J. Syst. Evol. Microbiol.">
        <title>The Global Catalogue of Microorganisms (GCM) 10K type strain sequencing project: providing services to taxonomists for standard genome sequencing and annotation.</title>
        <authorList>
            <consortium name="The Broad Institute Genomics Platform"/>
            <consortium name="The Broad Institute Genome Sequencing Center for Infectious Disease"/>
            <person name="Wu L."/>
            <person name="Ma J."/>
        </authorList>
    </citation>
    <scope>NUCLEOTIDE SEQUENCE [LARGE SCALE GENOMIC DNA]</scope>
    <source>
        <strain evidence="15">CAIM 431</strain>
    </source>
</reference>
<protein>
    <recommendedName>
        <fullName evidence="2 11">Biotin synthase</fullName>
        <ecNumber evidence="2 11">2.8.1.6</ecNumber>
    </recommendedName>
</protein>
<dbReference type="SMART" id="SM00729">
    <property type="entry name" value="Elp3"/>
    <property type="match status" value="1"/>
</dbReference>
<dbReference type="RefSeq" id="WP_343874503.1">
    <property type="nucleotide sequence ID" value="NZ_BAAAIX010000026.1"/>
</dbReference>
<keyword evidence="4 11" id="KW-0949">S-adenosyl-L-methionine</keyword>
<dbReference type="SFLD" id="SFLDG01060">
    <property type="entry name" value="BATS_domain_containing"/>
    <property type="match status" value="1"/>
</dbReference>
<dbReference type="InterPro" id="IPR013785">
    <property type="entry name" value="Aldolase_TIM"/>
</dbReference>
<comment type="similarity">
    <text evidence="11">Belongs to the radical SAM superfamily. Biotin synthase family.</text>
</comment>
<evidence type="ECO:0000256" key="12">
    <source>
        <dbReference type="SAM" id="MobiDB-lite"/>
    </source>
</evidence>
<evidence type="ECO:0000259" key="13">
    <source>
        <dbReference type="PROSITE" id="PS51918"/>
    </source>
</evidence>
<evidence type="ECO:0000256" key="1">
    <source>
        <dbReference type="ARBA" id="ARBA00004942"/>
    </source>
</evidence>
<dbReference type="Pfam" id="PF04055">
    <property type="entry name" value="Radical_SAM"/>
    <property type="match status" value="1"/>
</dbReference>
<name>A0ABW4RXA3_9ACTN</name>
<evidence type="ECO:0000256" key="7">
    <source>
        <dbReference type="ARBA" id="ARBA00022756"/>
    </source>
</evidence>
<dbReference type="NCBIfam" id="TIGR00433">
    <property type="entry name" value="bioB"/>
    <property type="match status" value="1"/>
</dbReference>
<feature type="compositionally biased region" description="Basic and acidic residues" evidence="12">
    <location>
        <begin position="365"/>
        <end position="378"/>
    </location>
</feature>
<feature type="binding site" evidence="11">
    <location>
        <position position="201"/>
    </location>
    <ligand>
        <name>[2Fe-2S] cluster</name>
        <dbReference type="ChEBI" id="CHEBI:190135"/>
    </ligand>
</feature>
<dbReference type="InterPro" id="IPR006638">
    <property type="entry name" value="Elp3/MiaA/NifB-like_rSAM"/>
</dbReference>
<comment type="subunit">
    <text evidence="11">Homodimer.</text>
</comment>
<dbReference type="HAMAP" id="MF_01694">
    <property type="entry name" value="BioB"/>
    <property type="match status" value="1"/>
</dbReference>
<feature type="domain" description="Radical SAM core" evidence="13">
    <location>
        <begin position="49"/>
        <end position="267"/>
    </location>
</feature>
<dbReference type="InterPro" id="IPR010722">
    <property type="entry name" value="BATS_dom"/>
</dbReference>
<dbReference type="GO" id="GO:0004076">
    <property type="term" value="F:biotin synthase activity"/>
    <property type="evidence" value="ECO:0007669"/>
    <property type="project" value="UniProtKB-EC"/>
</dbReference>
<evidence type="ECO:0000313" key="14">
    <source>
        <dbReference type="EMBL" id="MFD1890917.1"/>
    </source>
</evidence>
<accession>A0ABW4RXA3</accession>
<comment type="cofactor">
    <cofactor evidence="11">
        <name>[4Fe-4S] cluster</name>
        <dbReference type="ChEBI" id="CHEBI:49883"/>
    </cofactor>
    <text evidence="11">Binds 1 [4Fe-4S] cluster. The cluster is coordinated with 3 cysteines and an exchangeable S-adenosyl-L-methionine.</text>
</comment>
<evidence type="ECO:0000256" key="11">
    <source>
        <dbReference type="HAMAP-Rule" id="MF_01694"/>
    </source>
</evidence>
<keyword evidence="3 11" id="KW-0004">4Fe-4S</keyword>
<feature type="binding site" evidence="11">
    <location>
        <position position="108"/>
    </location>
    <ligand>
        <name>[2Fe-2S] cluster</name>
        <dbReference type="ChEBI" id="CHEBI:190135"/>
    </ligand>
</feature>
<dbReference type="SFLD" id="SFLDS00029">
    <property type="entry name" value="Radical_SAM"/>
    <property type="match status" value="1"/>
</dbReference>
<feature type="binding site" evidence="11">
    <location>
        <position position="68"/>
    </location>
    <ligand>
        <name>[4Fe-4S] cluster</name>
        <dbReference type="ChEBI" id="CHEBI:49883"/>
        <note>4Fe-4S-S-AdoMet</note>
    </ligand>
</feature>
<dbReference type="InterPro" id="IPR007197">
    <property type="entry name" value="rSAM"/>
</dbReference>
<feature type="region of interest" description="Disordered" evidence="12">
    <location>
        <begin position="360"/>
        <end position="396"/>
    </location>
</feature>
<gene>
    <name evidence="11 14" type="primary">bioB</name>
    <name evidence="14" type="ORF">ACFSCS_12095</name>
</gene>
<dbReference type="InterPro" id="IPR058240">
    <property type="entry name" value="rSAM_sf"/>
</dbReference>
<feature type="binding site" evidence="11">
    <location>
        <position position="64"/>
    </location>
    <ligand>
        <name>[4Fe-4S] cluster</name>
        <dbReference type="ChEBI" id="CHEBI:49883"/>
        <note>4Fe-4S-S-AdoMet</note>
    </ligand>
</feature>
<keyword evidence="8 11" id="KW-0408">Iron</keyword>
<dbReference type="Proteomes" id="UP001597326">
    <property type="component" value="Unassembled WGS sequence"/>
</dbReference>
<evidence type="ECO:0000256" key="3">
    <source>
        <dbReference type="ARBA" id="ARBA00022485"/>
    </source>
</evidence>
<comment type="caution">
    <text evidence="14">The sequence shown here is derived from an EMBL/GenBank/DDBJ whole genome shotgun (WGS) entry which is preliminary data.</text>
</comment>
<dbReference type="EC" id="2.8.1.6" evidence="2 11"/>
<dbReference type="PANTHER" id="PTHR22976:SF2">
    <property type="entry name" value="BIOTIN SYNTHASE, MITOCHONDRIAL"/>
    <property type="match status" value="1"/>
</dbReference>
<keyword evidence="7 11" id="KW-0093">Biotin biosynthesis</keyword>
<keyword evidence="15" id="KW-1185">Reference proteome</keyword>
<dbReference type="SUPFAM" id="SSF102114">
    <property type="entry name" value="Radical SAM enzymes"/>
    <property type="match status" value="1"/>
</dbReference>
<dbReference type="EMBL" id="JBHUFZ010000028">
    <property type="protein sequence ID" value="MFD1890917.1"/>
    <property type="molecule type" value="Genomic_DNA"/>
</dbReference>
<comment type="catalytic activity">
    <reaction evidence="10 11">
        <text>(4R,5S)-dethiobiotin + (sulfur carrier)-SH + 2 reduced [2Fe-2S]-[ferredoxin] + 2 S-adenosyl-L-methionine = (sulfur carrier)-H + biotin + 2 5'-deoxyadenosine + 2 L-methionine + 2 oxidized [2Fe-2S]-[ferredoxin]</text>
        <dbReference type="Rhea" id="RHEA:22060"/>
        <dbReference type="Rhea" id="RHEA-COMP:10000"/>
        <dbReference type="Rhea" id="RHEA-COMP:10001"/>
        <dbReference type="Rhea" id="RHEA-COMP:14737"/>
        <dbReference type="Rhea" id="RHEA-COMP:14739"/>
        <dbReference type="ChEBI" id="CHEBI:17319"/>
        <dbReference type="ChEBI" id="CHEBI:29917"/>
        <dbReference type="ChEBI" id="CHEBI:33737"/>
        <dbReference type="ChEBI" id="CHEBI:33738"/>
        <dbReference type="ChEBI" id="CHEBI:57586"/>
        <dbReference type="ChEBI" id="CHEBI:57844"/>
        <dbReference type="ChEBI" id="CHEBI:59789"/>
        <dbReference type="ChEBI" id="CHEBI:64428"/>
        <dbReference type="ChEBI" id="CHEBI:149473"/>
        <dbReference type="EC" id="2.8.1.6"/>
    </reaction>
</comment>
<feature type="binding site" evidence="11">
    <location>
        <position position="141"/>
    </location>
    <ligand>
        <name>[2Fe-2S] cluster</name>
        <dbReference type="ChEBI" id="CHEBI:190135"/>
    </ligand>
</feature>
<dbReference type="SMART" id="SM00876">
    <property type="entry name" value="BATS"/>
    <property type="match status" value="1"/>
</dbReference>
<proteinExistence type="inferred from homology"/>
<dbReference type="InterPro" id="IPR002684">
    <property type="entry name" value="Biotin_synth/BioAB"/>
</dbReference>
<feature type="binding site" evidence="11">
    <location>
        <position position="71"/>
    </location>
    <ligand>
        <name>[4Fe-4S] cluster</name>
        <dbReference type="ChEBI" id="CHEBI:49883"/>
        <note>4Fe-4S-S-AdoMet</note>
    </ligand>
</feature>
<keyword evidence="9 11" id="KW-0411">Iron-sulfur</keyword>
<keyword evidence="5 11" id="KW-0001">2Fe-2S</keyword>
<keyword evidence="6 11" id="KW-0479">Metal-binding</keyword>
<sequence length="396" mass="42141">MDLDLMTHTALRGESITREQALQVLQAPDAMTLSVVAAAGTVRRHFFGNQVLVNHLVNIKSGMCPEDCSYCSQALDSTAGILRYSWLPREQIEEAVRAGLAQGASTVCLVASGRGPSRREVEMVAGIVEELKAEHPEVTVCTCLGFLDEPKAERLKQAGSDRYNHNLNTAEDRYGEICSTHSYSDRAETVAHARSAGMDACSGLIAGMGESDEQLVDVVFSLRELGVESVPVNFLLPFEGTPLEAHRELNPLRCLRILAMVRLVHPDVEVRSAAGREYHLRSLQPLALEVCNSIFLGDYLTSEGQAGGADLEMIRDAGFEIKGRVDSTVLAGPHGTPSVAVRSCGQGGAESGCGGCGSQGGCGDGHAHQAEPDDEPRVDAAGVPIRRRGAGAAQPA</sequence>
<evidence type="ECO:0000256" key="8">
    <source>
        <dbReference type="ARBA" id="ARBA00023004"/>
    </source>
</evidence>
<evidence type="ECO:0000256" key="4">
    <source>
        <dbReference type="ARBA" id="ARBA00022691"/>
    </source>
</evidence>
<dbReference type="SFLD" id="SFLDG01278">
    <property type="entry name" value="biotin_synthase_like"/>
    <property type="match status" value="1"/>
</dbReference>
<evidence type="ECO:0000256" key="6">
    <source>
        <dbReference type="ARBA" id="ARBA00022723"/>
    </source>
</evidence>
<comment type="cofactor">
    <cofactor evidence="11">
        <name>[2Fe-2S] cluster</name>
        <dbReference type="ChEBI" id="CHEBI:190135"/>
    </cofactor>
    <text evidence="11">Binds 1 [2Fe-2S] cluster. The cluster is coordinated with 3 cysteines and 1 arginine.</text>
</comment>
<feature type="binding site" evidence="11">
    <location>
        <position position="271"/>
    </location>
    <ligand>
        <name>[2Fe-2S] cluster</name>
        <dbReference type="ChEBI" id="CHEBI:190135"/>
    </ligand>
</feature>
<evidence type="ECO:0000313" key="15">
    <source>
        <dbReference type="Proteomes" id="UP001597326"/>
    </source>
</evidence>
<evidence type="ECO:0000256" key="5">
    <source>
        <dbReference type="ARBA" id="ARBA00022714"/>
    </source>
</evidence>
<evidence type="ECO:0000256" key="9">
    <source>
        <dbReference type="ARBA" id="ARBA00023014"/>
    </source>
</evidence>